<dbReference type="GeneID" id="49205329"/>
<dbReference type="EMBL" id="WNCN01000025">
    <property type="protein sequence ID" value="MTU40896.1"/>
    <property type="molecule type" value="Genomic_DNA"/>
</dbReference>
<evidence type="ECO:0000313" key="7">
    <source>
        <dbReference type="Proteomes" id="UP000434916"/>
    </source>
</evidence>
<dbReference type="RefSeq" id="WP_005638538.1">
    <property type="nucleotide sequence ID" value="NZ_BAABYG010000001.1"/>
</dbReference>
<evidence type="ECO:0000313" key="2">
    <source>
        <dbReference type="EMBL" id="GKH71461.1"/>
    </source>
</evidence>
<dbReference type="Proteomes" id="UP000434916">
    <property type="component" value="Unassembled WGS sequence"/>
</dbReference>
<proteinExistence type="predicted"/>
<name>A0A9Q4RB50_9BACT</name>
<gene>
    <name evidence="2" type="ORF">CE91St3_13240</name>
    <name evidence="5" type="ORF">DXB61_07915</name>
    <name evidence="3" type="ORF">GMD82_15860</name>
    <name evidence="4" type="ORF">GME02_00745</name>
</gene>
<feature type="transmembrane region" description="Helical" evidence="1">
    <location>
        <begin position="39"/>
        <end position="60"/>
    </location>
</feature>
<sequence>MKKESWALLLSSVAVLISLVAICVACPHKAELGFDYQGVIVGVLSLLVTILIGWQIYTFIDINKKSKELEEAKTAALISTERNNALTTNAISDFYYYILLKSDPLGVEYRFLDYRISSLYHFSNIGEIETCNTIVKVLLEMIVVPEDIKVLESGKNRILMLLTKVKDTDKIIGYEELVSRIARLGIMPKQSK</sequence>
<dbReference type="EMBL" id="BQNZ01000001">
    <property type="protein sequence ID" value="GKH71461.1"/>
    <property type="molecule type" value="Genomic_DNA"/>
</dbReference>
<reference evidence="5 6" key="1">
    <citation type="submission" date="2018-08" db="EMBL/GenBank/DDBJ databases">
        <title>A genome reference for cultivated species of the human gut microbiota.</title>
        <authorList>
            <person name="Zou Y."/>
            <person name="Xue W."/>
            <person name="Luo G."/>
        </authorList>
    </citation>
    <scope>NUCLEOTIDE SEQUENCE [LARGE SCALE GENOMIC DNA]</scope>
    <source>
        <strain evidence="5 6">OM05-11AA</strain>
    </source>
</reference>
<evidence type="ECO:0000313" key="6">
    <source>
        <dbReference type="Proteomes" id="UP000261088"/>
    </source>
</evidence>
<evidence type="ECO:0000313" key="4">
    <source>
        <dbReference type="EMBL" id="MTV00218.1"/>
    </source>
</evidence>
<accession>A0A9Q4RB50</accession>
<keyword evidence="7" id="KW-1185">Reference proteome</keyword>
<protein>
    <submittedName>
        <fullName evidence="4">Uncharacterized protein</fullName>
    </submittedName>
</protein>
<keyword evidence="1" id="KW-0812">Transmembrane</keyword>
<evidence type="ECO:0000256" key="1">
    <source>
        <dbReference type="SAM" id="Phobius"/>
    </source>
</evidence>
<dbReference type="Proteomes" id="UP001055114">
    <property type="component" value="Unassembled WGS sequence"/>
</dbReference>
<dbReference type="AlphaFoldDB" id="A0A9Q4RB50"/>
<keyword evidence="1" id="KW-1133">Transmembrane helix</keyword>
<organism evidence="4 8">
    <name type="scientific">Parabacteroides merdae</name>
    <dbReference type="NCBI Taxonomy" id="46503"/>
    <lineage>
        <taxon>Bacteria</taxon>
        <taxon>Pseudomonadati</taxon>
        <taxon>Bacteroidota</taxon>
        <taxon>Bacteroidia</taxon>
        <taxon>Bacteroidales</taxon>
        <taxon>Tannerellaceae</taxon>
        <taxon>Parabacteroides</taxon>
    </lineage>
</organism>
<dbReference type="Proteomes" id="UP000482671">
    <property type="component" value="Unassembled WGS sequence"/>
</dbReference>
<reference evidence="7 8" key="2">
    <citation type="journal article" date="2019" name="Nat. Med.">
        <title>A library of human gut bacterial isolates paired with longitudinal multiomics data enables mechanistic microbiome research.</title>
        <authorList>
            <person name="Poyet M."/>
            <person name="Groussin M."/>
            <person name="Gibbons S.M."/>
            <person name="Avila-Pacheco J."/>
            <person name="Jiang X."/>
            <person name="Kearney S.M."/>
            <person name="Perrotta A.R."/>
            <person name="Berdy B."/>
            <person name="Zhao S."/>
            <person name="Lieberman T.D."/>
            <person name="Swanson P.K."/>
            <person name="Smith M."/>
            <person name="Roesemann S."/>
            <person name="Alexander J.E."/>
            <person name="Rich S.A."/>
            <person name="Livny J."/>
            <person name="Vlamakis H."/>
            <person name="Clish C."/>
            <person name="Bullock K."/>
            <person name="Deik A."/>
            <person name="Scott J."/>
            <person name="Pierce K.A."/>
            <person name="Xavier R.J."/>
            <person name="Alm E.J."/>
        </authorList>
    </citation>
    <scope>NUCLEOTIDE SEQUENCE [LARGE SCALE GENOMIC DNA]</scope>
    <source>
        <strain evidence="4 8">BIOML-A11</strain>
        <strain evidence="3 7">BIOML-A29</strain>
    </source>
</reference>
<keyword evidence="1" id="KW-0472">Membrane</keyword>
<dbReference type="EMBL" id="QSUP01000007">
    <property type="protein sequence ID" value="RGN52158.1"/>
    <property type="molecule type" value="Genomic_DNA"/>
</dbReference>
<comment type="caution">
    <text evidence="4">The sequence shown here is derived from an EMBL/GenBank/DDBJ whole genome shotgun (WGS) entry which is preliminary data.</text>
</comment>
<evidence type="ECO:0000313" key="5">
    <source>
        <dbReference type="EMBL" id="RGN52158.1"/>
    </source>
</evidence>
<dbReference type="EMBL" id="WNDD01000001">
    <property type="protein sequence ID" value="MTV00218.1"/>
    <property type="molecule type" value="Genomic_DNA"/>
</dbReference>
<evidence type="ECO:0000313" key="3">
    <source>
        <dbReference type="EMBL" id="MTU40896.1"/>
    </source>
</evidence>
<reference evidence="2" key="3">
    <citation type="submission" date="2022-01" db="EMBL/GenBank/DDBJ databases">
        <title>Novel bile acid biosynthetic pathways are enriched in the microbiome of centenarians.</title>
        <authorList>
            <person name="Sato Y."/>
            <person name="Atarashi K."/>
            <person name="Plichta R.D."/>
            <person name="Arai Y."/>
            <person name="Sasajima S."/>
            <person name="Kearney M.S."/>
            <person name="Suda W."/>
            <person name="Takeshita K."/>
            <person name="Sasaki T."/>
            <person name="Okamoto S."/>
            <person name="Skelly N.A."/>
            <person name="Okamura Y."/>
            <person name="Vlamakis H."/>
            <person name="Li Y."/>
            <person name="Tanoue T."/>
            <person name="Takei H."/>
            <person name="Nittono H."/>
            <person name="Narushima S."/>
            <person name="Irie J."/>
            <person name="Itoh H."/>
            <person name="Moriya K."/>
            <person name="Sugiura Y."/>
            <person name="Suematsu M."/>
            <person name="Moritoki N."/>
            <person name="Shibata S."/>
            <person name="Littman R.D."/>
            <person name="Fischbach A.M."/>
            <person name="Uwamino Y."/>
            <person name="Inoue T."/>
            <person name="Honda A."/>
            <person name="Hattori M."/>
            <person name="Murai T."/>
            <person name="Xavier J.R."/>
            <person name="Hirose N."/>
            <person name="Honda K."/>
        </authorList>
    </citation>
    <scope>NUCLEOTIDE SEQUENCE</scope>
    <source>
        <strain evidence="2">CE91-St3</strain>
    </source>
</reference>
<evidence type="ECO:0000313" key="8">
    <source>
        <dbReference type="Proteomes" id="UP000482671"/>
    </source>
</evidence>
<dbReference type="OrthoDB" id="1098634at2"/>
<dbReference type="Proteomes" id="UP000261088">
    <property type="component" value="Unassembled WGS sequence"/>
</dbReference>